<comment type="caution">
    <text evidence="2">The sequence shown here is derived from an EMBL/GenBank/DDBJ whole genome shotgun (WGS) entry which is preliminary data.</text>
</comment>
<reference evidence="2 3" key="1">
    <citation type="submission" date="2020-01" db="EMBL/GenBank/DDBJ databases">
        <authorList>
            <consortium name="DOE Joint Genome Institute"/>
            <person name="Haridas S."/>
            <person name="Albert R."/>
            <person name="Binder M."/>
            <person name="Bloem J."/>
            <person name="Labutti K."/>
            <person name="Salamov A."/>
            <person name="Andreopoulos B."/>
            <person name="Baker S.E."/>
            <person name="Barry K."/>
            <person name="Bills G."/>
            <person name="Bluhm B.H."/>
            <person name="Cannon C."/>
            <person name="Castanera R."/>
            <person name="Culley D.E."/>
            <person name="Daum C."/>
            <person name="Ezra D."/>
            <person name="Gonzalez J.B."/>
            <person name="Henrissat B."/>
            <person name="Kuo A."/>
            <person name="Liang C."/>
            <person name="Lipzen A."/>
            <person name="Lutzoni F."/>
            <person name="Magnuson J."/>
            <person name="Mondo S."/>
            <person name="Nolan M."/>
            <person name="Ohm R."/>
            <person name="Pangilinan J."/>
            <person name="Park H.-J.H."/>
            <person name="Ramirez L."/>
            <person name="Alfaro M."/>
            <person name="Sun H."/>
            <person name="Tritt A."/>
            <person name="Yoshinaga Y."/>
            <person name="Zwiers L.-H.L."/>
            <person name="Turgeon B.G."/>
            <person name="Goodwin S.B."/>
            <person name="Spatafora J.W."/>
            <person name="Crous P.W."/>
            <person name="Grigoriev I.V."/>
        </authorList>
    </citation>
    <scope>NUCLEOTIDE SEQUENCE [LARGE SCALE GENOMIC DNA]</scope>
    <source>
        <strain evidence="2 3">CBS 611.86</strain>
    </source>
</reference>
<sequence length="336" mass="37707">MESNKIESNVSQDVNEENSVDDLKSHMAIEGGSGLTDTGKPVHEMITLSALINSNYKLNPTTTYRSLRDQPGAHPEINDFLRGVMWNDDPECELFKNTHGNNLDYSTGLTWAAKYKFGGFQKPELIHRSHFGDLQWLHAMALGMDKPEMTKSRVLKWMELMYDVAIGATSPDTPISSTPVSGSFDDPSHYTTIGELLTHRHQSPAVVAHRALGSCFHVIQDSYAIGHTWRERLNPNSGAGEADRWGAIRNFHSYGGQNTDQHKHFDHGEDDLGQVTLNNPDSWNGLLGCRDGLDNCVILADYWHRKASWDEVRPWLENKVFELSPHATPSNPDIET</sequence>
<evidence type="ECO:0000256" key="1">
    <source>
        <dbReference type="SAM" id="MobiDB-lite"/>
    </source>
</evidence>
<feature type="compositionally biased region" description="Polar residues" evidence="1">
    <location>
        <begin position="1"/>
        <end position="13"/>
    </location>
</feature>
<organism evidence="2 3">
    <name type="scientific">Massariosphaeria phaeospora</name>
    <dbReference type="NCBI Taxonomy" id="100035"/>
    <lineage>
        <taxon>Eukaryota</taxon>
        <taxon>Fungi</taxon>
        <taxon>Dikarya</taxon>
        <taxon>Ascomycota</taxon>
        <taxon>Pezizomycotina</taxon>
        <taxon>Dothideomycetes</taxon>
        <taxon>Pleosporomycetidae</taxon>
        <taxon>Pleosporales</taxon>
        <taxon>Pleosporales incertae sedis</taxon>
        <taxon>Massariosphaeria</taxon>
    </lineage>
</organism>
<protein>
    <submittedName>
        <fullName evidence="2">Uncharacterized protein</fullName>
    </submittedName>
</protein>
<gene>
    <name evidence="2" type="ORF">BDV95DRAFT_608435</name>
</gene>
<accession>A0A7C8I6T0</accession>
<feature type="region of interest" description="Disordered" evidence="1">
    <location>
        <begin position="1"/>
        <end position="22"/>
    </location>
</feature>
<proteinExistence type="predicted"/>
<dbReference type="EMBL" id="JAADJZ010000015">
    <property type="protein sequence ID" value="KAF2869591.1"/>
    <property type="molecule type" value="Genomic_DNA"/>
</dbReference>
<evidence type="ECO:0000313" key="3">
    <source>
        <dbReference type="Proteomes" id="UP000481861"/>
    </source>
</evidence>
<evidence type="ECO:0000313" key="2">
    <source>
        <dbReference type="EMBL" id="KAF2869591.1"/>
    </source>
</evidence>
<dbReference type="OrthoDB" id="5423490at2759"/>
<dbReference type="AlphaFoldDB" id="A0A7C8I6T0"/>
<keyword evidence="3" id="KW-1185">Reference proteome</keyword>
<dbReference type="Proteomes" id="UP000481861">
    <property type="component" value="Unassembled WGS sequence"/>
</dbReference>
<name>A0A7C8I6T0_9PLEO</name>